<dbReference type="Proteomes" id="UP000188219">
    <property type="component" value="Chromosome"/>
</dbReference>
<dbReference type="RefSeq" id="WP_077401172.1">
    <property type="nucleotide sequence ID" value="NZ_CP019650.1"/>
</dbReference>
<dbReference type="AlphaFoldDB" id="A0A1Q2M2H6"/>
<protein>
    <recommendedName>
        <fullName evidence="1">YcgL domain-containing protein Mag101_04110</fullName>
    </recommendedName>
</protein>
<organism evidence="3 4">
    <name type="scientific">Microbulbifer agarilyticus</name>
    <dbReference type="NCBI Taxonomy" id="260552"/>
    <lineage>
        <taxon>Bacteria</taxon>
        <taxon>Pseudomonadati</taxon>
        <taxon>Pseudomonadota</taxon>
        <taxon>Gammaproteobacteria</taxon>
        <taxon>Cellvibrionales</taxon>
        <taxon>Microbulbiferaceae</taxon>
        <taxon>Microbulbifer</taxon>
    </lineage>
</organism>
<evidence type="ECO:0000313" key="3">
    <source>
        <dbReference type="EMBL" id="AQQ66911.1"/>
    </source>
</evidence>
<reference evidence="3" key="1">
    <citation type="submission" date="2017-02" db="EMBL/GenBank/DDBJ databases">
        <title>Genome of Microbulbifer agarilyticus GP101.</title>
        <authorList>
            <person name="Jung J."/>
            <person name="Bae S.S."/>
            <person name="Baek K."/>
        </authorList>
    </citation>
    <scope>NUCLEOTIDE SEQUENCE [LARGE SCALE GENOMIC DNA]</scope>
    <source>
        <strain evidence="3">GP101</strain>
    </source>
</reference>
<evidence type="ECO:0000259" key="2">
    <source>
        <dbReference type="PROSITE" id="PS51648"/>
    </source>
</evidence>
<dbReference type="STRING" id="260552.Mag101_04110"/>
<dbReference type="Gene3D" id="3.10.510.20">
    <property type="entry name" value="YcgL domain"/>
    <property type="match status" value="1"/>
</dbReference>
<dbReference type="Pfam" id="PF05166">
    <property type="entry name" value="YcgL"/>
    <property type="match status" value="1"/>
</dbReference>
<evidence type="ECO:0000313" key="4">
    <source>
        <dbReference type="Proteomes" id="UP000188219"/>
    </source>
</evidence>
<proteinExistence type="inferred from homology"/>
<dbReference type="HAMAP" id="MF_01866">
    <property type="entry name" value="UPF0745"/>
    <property type="match status" value="1"/>
</dbReference>
<dbReference type="KEGG" id="maga:Mag101_04110"/>
<feature type="domain" description="YcgL" evidence="2">
    <location>
        <begin position="4"/>
        <end position="88"/>
    </location>
</feature>
<dbReference type="PANTHER" id="PTHR38109">
    <property type="entry name" value="PROTEIN YCGL"/>
    <property type="match status" value="1"/>
</dbReference>
<sequence length="97" mass="11117">MSKLLCDIYRSPREQEMYLYVQKQEGLARVPDKLQELFGDPVHVTTLILTPERTLARAEAETVIKQLQEQGFYLQMPPVVDDEMRAIAAQNSKLSHG</sequence>
<dbReference type="InterPro" id="IPR027354">
    <property type="entry name" value="YcgL_dom"/>
</dbReference>
<name>A0A1Q2M2H6_9GAMM</name>
<evidence type="ECO:0000256" key="1">
    <source>
        <dbReference type="HAMAP-Rule" id="MF_01866"/>
    </source>
</evidence>
<gene>
    <name evidence="3" type="ORF">Mag101_04110</name>
</gene>
<dbReference type="eggNOG" id="COG3100">
    <property type="taxonomic scope" value="Bacteria"/>
</dbReference>
<dbReference type="EMBL" id="CP019650">
    <property type="protein sequence ID" value="AQQ66911.1"/>
    <property type="molecule type" value="Genomic_DNA"/>
</dbReference>
<dbReference type="PROSITE" id="PS51648">
    <property type="entry name" value="YCGL"/>
    <property type="match status" value="1"/>
</dbReference>
<dbReference type="SUPFAM" id="SSF160191">
    <property type="entry name" value="YcgL-like"/>
    <property type="match status" value="1"/>
</dbReference>
<dbReference type="OrthoDB" id="7062382at2"/>
<accession>A0A1Q2M2H6</accession>
<keyword evidence="4" id="KW-1185">Reference proteome</keyword>
<dbReference type="InterPro" id="IPR038068">
    <property type="entry name" value="YcgL-like_sf"/>
</dbReference>
<dbReference type="PANTHER" id="PTHR38109:SF1">
    <property type="entry name" value="PROTEIN YCGL"/>
    <property type="match status" value="1"/>
</dbReference>